<gene>
    <name evidence="7" type="ORF">JOC47_001848</name>
</gene>
<dbReference type="GO" id="GO:0005886">
    <property type="term" value="C:plasma membrane"/>
    <property type="evidence" value="ECO:0007669"/>
    <property type="project" value="InterPro"/>
</dbReference>
<dbReference type="RefSeq" id="WP_204701758.1">
    <property type="nucleotide sequence ID" value="NZ_JAFBDQ010000008.1"/>
</dbReference>
<keyword evidence="3 5" id="KW-1133">Transmembrane helix</keyword>
<evidence type="ECO:0000256" key="5">
    <source>
        <dbReference type="SAM" id="Phobius"/>
    </source>
</evidence>
<feature type="transmembrane region" description="Helical" evidence="5">
    <location>
        <begin position="12"/>
        <end position="29"/>
    </location>
</feature>
<keyword evidence="2 5" id="KW-0812">Transmembrane</keyword>
<dbReference type="EMBL" id="JAFBDQ010000008">
    <property type="protein sequence ID" value="MBM7556994.1"/>
    <property type="molecule type" value="Genomic_DNA"/>
</dbReference>
<dbReference type="PANTHER" id="PTHR36985:SF1">
    <property type="entry name" value="TRANSLOCATION AND ASSEMBLY MODULE SUBUNIT TAMB"/>
    <property type="match status" value="1"/>
</dbReference>
<organism evidence="7 8">
    <name type="scientific">Halanaerobacter jeridensis</name>
    <dbReference type="NCBI Taxonomy" id="706427"/>
    <lineage>
        <taxon>Bacteria</taxon>
        <taxon>Bacillati</taxon>
        <taxon>Bacillota</taxon>
        <taxon>Clostridia</taxon>
        <taxon>Halanaerobiales</taxon>
        <taxon>Halobacteroidaceae</taxon>
        <taxon>Halanaerobacter</taxon>
    </lineage>
</organism>
<evidence type="ECO:0000259" key="6">
    <source>
        <dbReference type="Pfam" id="PF04357"/>
    </source>
</evidence>
<dbReference type="Pfam" id="PF04357">
    <property type="entry name" value="TamB"/>
    <property type="match status" value="2"/>
</dbReference>
<dbReference type="InterPro" id="IPR007452">
    <property type="entry name" value="TamB_C"/>
</dbReference>
<evidence type="ECO:0000313" key="8">
    <source>
        <dbReference type="Proteomes" id="UP000774000"/>
    </source>
</evidence>
<keyword evidence="4 5" id="KW-0472">Membrane</keyword>
<feature type="domain" description="Translocation and assembly module TamB C-terminal" evidence="6">
    <location>
        <begin position="864"/>
        <end position="1059"/>
    </location>
</feature>
<feature type="domain" description="Translocation and assembly module TamB C-terminal" evidence="6">
    <location>
        <begin position="1072"/>
        <end position="1400"/>
    </location>
</feature>
<comment type="subcellular location">
    <subcellularLocation>
        <location evidence="1">Membrane</location>
        <topology evidence="1">Single-pass membrane protein</topology>
    </subcellularLocation>
</comment>
<evidence type="ECO:0000256" key="3">
    <source>
        <dbReference type="ARBA" id="ARBA00022989"/>
    </source>
</evidence>
<dbReference type="Proteomes" id="UP000774000">
    <property type="component" value="Unassembled WGS sequence"/>
</dbReference>
<evidence type="ECO:0000256" key="4">
    <source>
        <dbReference type="ARBA" id="ARBA00023136"/>
    </source>
</evidence>
<dbReference type="GO" id="GO:0009306">
    <property type="term" value="P:protein secretion"/>
    <property type="evidence" value="ECO:0007669"/>
    <property type="project" value="InterPro"/>
</dbReference>
<protein>
    <submittedName>
        <fullName evidence="7">Translocation and assembly module TamB</fullName>
    </submittedName>
</protein>
<comment type="caution">
    <text evidence="7">The sequence shown here is derived from an EMBL/GenBank/DDBJ whole genome shotgun (WGS) entry which is preliminary data.</text>
</comment>
<evidence type="ECO:0000256" key="2">
    <source>
        <dbReference type="ARBA" id="ARBA00022692"/>
    </source>
</evidence>
<sequence>MQLKLLQSKKFIIGLSLLVLVLGGLYFNINQILNEMKGSIVSQLESRLNTEIKIERLRLSGFNQITADNVVLKDNNGRDLMRSEELTVSYSIIALVNDYSQPLKIIKDIEVNTPQINLIQKEKWNYNFLLSSAPQKKENNNSELFPIYINEAQVNLKTDELNEEINRINGVIDLRGGTGIFLDGEIKGLASKVKTKIIINEQDYQGQVDFSNLKLDNLSNKRNLNFPQNLDLAGTVNGKVKFKGEFSTQNSFYGDLFLENGSLDYQGLSLNRINGNFGLNEYGLKVKELSGYYQDNLVSLNGSIFGWQQPQLNLNYEVKDLQLTTIEKLLAQNIDVAGQADIKGQIEGTVAEPTIRSTVQMDRVNVAQETIKDITADLYYKGGVVNLEQLALDYKQGTINLDGTLDLNKSFNYIINTNFNDLSVADIELEFLSKLGLKGIVNGQAIISGEGLSKEKLNILGSLKVKSGAVKGYDFRKFSSKFWLNKQKLFLNNTELQGQTSHGTVNGFISLAGDVDLDLKLNQLSLKELQQFHQLEDLNGQIDLDGALSGTLSQPQLKAEVNGLGIEYQEISLGELKAELDLNKEEVHLNKVTIPKYASQLHGVINFADSYSRLIATTNNLQAEKIDSLIHEQLTLSGNLSATTKVTSLLSNPIVESDLKITEGTLLNKQNFDNLALDLSYDYQQQRLTLREGEMNYKDSSLELKGTMIGRELDFNFSSPALVWEDINFTDKLKELTGSAEVSGSVYGDLDNPKAAAKFSAQEVQFEQKTIGDLSGRIDYRKQNIYMTDIAVQTATNQYQLNGSFNPQTQEIDNVSIDITTGTTDYLKQFLAVETNVSYQFNGQIEVDGALQQPQFDVELLVEDNDDTGTLEVIGDYSWSKDADLQLIATKFDVSVLNNFEFFPYPIRGNLNLNGRVTGRLTAPNFTSELKITSGEIANLSYEKLAGSVEVVAGKKVILEQRLEGEGDNVIEANGQIPLIQNEDFDLELNLAEGNLRILSLLIPKIESAHGKGSANLKITGPLAKPTLSGSAKVVAGSFAYPTLDRKISNLNGEIKFANNQLLLKNISGYYGEGNFSGSGSITLDGLSAADYDLELNGQQIAFEHGSWQGMNDLDISITGTGLKPEITGVIKAYDTQFELPVDWPSAKGGVSKIKPQIDITVEPGSNVRVVNEQIDILVQRGTLNLRTIDGKVRLIGELNSNSGRFTYYNTEFELQEGRAIFRQYDYIPNLQLEATTEIYDRVIAEDENNLSDPYHDITLTLTGPADQLNYQLSSDSNLSQEKIIALLTGQGGIGNLLEKNYEQALTSELRRVIGQGIKTEVIYKVERSFEQSLDLDQVRIKSLLESNDSIEVEIGKYIFNNFMLKYNHSFLEESKAIGFEYYFNQGLDNLMIQGNYNSSGEYELGLEASIPFE</sequence>
<evidence type="ECO:0000313" key="7">
    <source>
        <dbReference type="EMBL" id="MBM7556994.1"/>
    </source>
</evidence>
<evidence type="ECO:0000256" key="1">
    <source>
        <dbReference type="ARBA" id="ARBA00004167"/>
    </source>
</evidence>
<name>A0A938XSH5_9FIRM</name>
<reference evidence="7" key="1">
    <citation type="submission" date="2021-01" db="EMBL/GenBank/DDBJ databases">
        <title>Genomic Encyclopedia of Type Strains, Phase IV (KMG-IV): sequencing the most valuable type-strain genomes for metagenomic binning, comparative biology and taxonomic classification.</title>
        <authorList>
            <person name="Goeker M."/>
        </authorList>
    </citation>
    <scope>NUCLEOTIDE SEQUENCE</scope>
    <source>
        <strain evidence="7">DSM 23230</strain>
    </source>
</reference>
<dbReference type="PANTHER" id="PTHR36985">
    <property type="entry name" value="TRANSLOCATION AND ASSEMBLY MODULE SUBUNIT TAMB"/>
    <property type="match status" value="1"/>
</dbReference>
<keyword evidence="8" id="KW-1185">Reference proteome</keyword>
<proteinExistence type="predicted"/>
<accession>A0A938XSH5</accession>